<evidence type="ECO:0000313" key="3">
    <source>
        <dbReference type="EMBL" id="MDQ0221842.1"/>
    </source>
</evidence>
<keyword evidence="1" id="KW-0378">Hydrolase</keyword>
<sequence length="297" mass="34223">MSLQAFIMNYFLKKMNQKNSHDIIDYNMIRENNKKIIHNFSKKIIFKKIIHNGLTIEEATKTDNDKLLFYIHGGGFTTGSAAERREIVEFLVTKFGYHCFSIDYNLSPEHKWPRHLDDVLEAYLYLHERGVDVSKMVVAGESAGATLALSLLLKLKELNLCMPKAVLAFSPCTNQADGFPSHREKAKTDYMLGDTVNSKLQKQAIFGDNWNDLTYLRSPLISPFYGDYDSLPPIFLSASDNEVLYDDSVELYQKLKQRKHKVEIDIQHNVFHAYPMFPKIPEARKTLKKAFDFVQGK</sequence>
<dbReference type="InterPro" id="IPR050300">
    <property type="entry name" value="GDXG_lipolytic_enzyme"/>
</dbReference>
<reference evidence="3 4" key="1">
    <citation type="submission" date="2023-07" db="EMBL/GenBank/DDBJ databases">
        <title>Genomic Encyclopedia of Type Strains, Phase IV (KMG-IV): sequencing the most valuable type-strain genomes for metagenomic binning, comparative biology and taxonomic classification.</title>
        <authorList>
            <person name="Goeker M."/>
        </authorList>
    </citation>
    <scope>NUCLEOTIDE SEQUENCE [LARGE SCALE GENOMIC DNA]</scope>
    <source>
        <strain evidence="3 4">DSM 105143</strain>
    </source>
</reference>
<evidence type="ECO:0000313" key="4">
    <source>
        <dbReference type="Proteomes" id="UP001223079"/>
    </source>
</evidence>
<dbReference type="Pfam" id="PF07859">
    <property type="entry name" value="Abhydrolase_3"/>
    <property type="match status" value="1"/>
</dbReference>
<feature type="domain" description="Alpha/beta hydrolase fold-3" evidence="2">
    <location>
        <begin position="68"/>
        <end position="275"/>
    </location>
</feature>
<accession>A0ABT9YQH5</accession>
<dbReference type="PANTHER" id="PTHR48081:SF8">
    <property type="entry name" value="ALPHA_BETA HYDROLASE FOLD-3 DOMAIN-CONTAINING PROTEIN-RELATED"/>
    <property type="match status" value="1"/>
</dbReference>
<dbReference type="EMBL" id="JAUSTM010000003">
    <property type="protein sequence ID" value="MDQ0221842.1"/>
    <property type="molecule type" value="Genomic_DNA"/>
</dbReference>
<name>A0ABT9YQH5_9STRE</name>
<keyword evidence="4" id="KW-1185">Reference proteome</keyword>
<evidence type="ECO:0000259" key="2">
    <source>
        <dbReference type="Pfam" id="PF07859"/>
    </source>
</evidence>
<dbReference type="InterPro" id="IPR013094">
    <property type="entry name" value="AB_hydrolase_3"/>
</dbReference>
<dbReference type="RefSeq" id="WP_307121074.1">
    <property type="nucleotide sequence ID" value="NZ_JAUSTM010000003.1"/>
</dbReference>
<proteinExistence type="predicted"/>
<evidence type="ECO:0000256" key="1">
    <source>
        <dbReference type="ARBA" id="ARBA00022801"/>
    </source>
</evidence>
<organism evidence="3 4">
    <name type="scientific">Streptococcus moroccensis</name>
    <dbReference type="NCBI Taxonomy" id="1451356"/>
    <lineage>
        <taxon>Bacteria</taxon>
        <taxon>Bacillati</taxon>
        <taxon>Bacillota</taxon>
        <taxon>Bacilli</taxon>
        <taxon>Lactobacillales</taxon>
        <taxon>Streptococcaceae</taxon>
        <taxon>Streptococcus</taxon>
    </lineage>
</organism>
<comment type="caution">
    <text evidence="3">The sequence shown here is derived from an EMBL/GenBank/DDBJ whole genome shotgun (WGS) entry which is preliminary data.</text>
</comment>
<dbReference type="SUPFAM" id="SSF53474">
    <property type="entry name" value="alpha/beta-Hydrolases"/>
    <property type="match status" value="1"/>
</dbReference>
<gene>
    <name evidence="3" type="ORF">J2S23_000378</name>
</gene>
<protein>
    <submittedName>
        <fullName evidence="3">Acetyl esterase/lipase</fullName>
    </submittedName>
</protein>
<dbReference type="Gene3D" id="3.40.50.1820">
    <property type="entry name" value="alpha/beta hydrolase"/>
    <property type="match status" value="1"/>
</dbReference>
<dbReference type="InterPro" id="IPR029058">
    <property type="entry name" value="AB_hydrolase_fold"/>
</dbReference>
<dbReference type="PANTHER" id="PTHR48081">
    <property type="entry name" value="AB HYDROLASE SUPERFAMILY PROTEIN C4A8.06C"/>
    <property type="match status" value="1"/>
</dbReference>
<dbReference type="Proteomes" id="UP001223079">
    <property type="component" value="Unassembled WGS sequence"/>
</dbReference>